<dbReference type="Proteomes" id="UP000013270">
    <property type="component" value="Unassembled WGS sequence"/>
</dbReference>
<evidence type="ECO:0000313" key="1">
    <source>
        <dbReference type="EMBL" id="ENV23348.1"/>
    </source>
</evidence>
<reference evidence="1 2" key="1">
    <citation type="submission" date="2013-02" db="EMBL/GenBank/DDBJ databases">
        <title>The Genome Sequence of Acinetobacter bereziniae NIPH 3.</title>
        <authorList>
            <consortium name="The Broad Institute Genome Sequencing Platform"/>
            <consortium name="The Broad Institute Genome Sequencing Center for Infectious Disease"/>
            <person name="Cerqueira G."/>
            <person name="Feldgarden M."/>
            <person name="Courvalin P."/>
            <person name="Perichon B."/>
            <person name="Grillot-Courvalin C."/>
            <person name="Clermont D."/>
            <person name="Rocha E."/>
            <person name="Yoon E.-J."/>
            <person name="Nemec A."/>
            <person name="Walker B."/>
            <person name="Young S.K."/>
            <person name="Zeng Q."/>
            <person name="Gargeya S."/>
            <person name="Fitzgerald M."/>
            <person name="Haas B."/>
            <person name="Abouelleil A."/>
            <person name="Alvarado L."/>
            <person name="Arachchi H.M."/>
            <person name="Berlin A.M."/>
            <person name="Chapman S.B."/>
            <person name="Dewar J."/>
            <person name="Goldberg J."/>
            <person name="Griggs A."/>
            <person name="Gujja S."/>
            <person name="Hansen M."/>
            <person name="Howarth C."/>
            <person name="Imamovic A."/>
            <person name="Larimer J."/>
            <person name="McCowan C."/>
            <person name="Murphy C."/>
            <person name="Neiman D."/>
            <person name="Pearson M."/>
            <person name="Priest M."/>
            <person name="Roberts A."/>
            <person name="Saif S."/>
            <person name="Shea T."/>
            <person name="Sisk P."/>
            <person name="Sykes S."/>
            <person name="Wortman J."/>
            <person name="Nusbaum C."/>
            <person name="Birren B."/>
        </authorList>
    </citation>
    <scope>NUCLEOTIDE SEQUENCE [LARGE SCALE GENOMIC DNA]</scope>
    <source>
        <strain evidence="1 2">NIPH 3</strain>
    </source>
</reference>
<organism evidence="1 2">
    <name type="scientific">Acinetobacter bereziniae NIPH 3</name>
    <dbReference type="NCBI Taxonomy" id="1217651"/>
    <lineage>
        <taxon>Bacteria</taxon>
        <taxon>Pseudomonadati</taxon>
        <taxon>Pseudomonadota</taxon>
        <taxon>Gammaproteobacteria</taxon>
        <taxon>Moraxellales</taxon>
        <taxon>Moraxellaceae</taxon>
        <taxon>Acinetobacter</taxon>
    </lineage>
</organism>
<name>N8YUU7_ACIBZ</name>
<dbReference type="PATRIC" id="fig|1217651.3.peg.609"/>
<accession>N8YUU7</accession>
<proteinExistence type="predicted"/>
<evidence type="ECO:0000313" key="2">
    <source>
        <dbReference type="Proteomes" id="UP000013270"/>
    </source>
</evidence>
<sequence length="94" mass="10032">MEVVVGKLIKISNMILICGGFFISIDSFANLPQSKGLVELNDTELSKVQGQALMSLGYIAPNDAANKMQGQGIGFYKLGLEAELELNANIKKGA</sequence>
<protein>
    <submittedName>
        <fullName evidence="1">Uncharacterized protein</fullName>
    </submittedName>
</protein>
<dbReference type="HOGENOM" id="CLU_2379639_0_0_6"/>
<gene>
    <name evidence="1" type="ORF">F963_00633</name>
</gene>
<comment type="caution">
    <text evidence="1">The sequence shown here is derived from an EMBL/GenBank/DDBJ whole genome shotgun (WGS) entry which is preliminary data.</text>
</comment>
<dbReference type="AlphaFoldDB" id="N8YUU7"/>
<dbReference type="EMBL" id="APPK01000013">
    <property type="protein sequence ID" value="ENV23348.1"/>
    <property type="molecule type" value="Genomic_DNA"/>
</dbReference>